<evidence type="ECO:0000313" key="5">
    <source>
        <dbReference type="Proteomes" id="UP000815677"/>
    </source>
</evidence>
<keyword evidence="2" id="KW-0812">Transmembrane</keyword>
<organism evidence="4 5">
    <name type="scientific">Mycena chlorophos</name>
    <name type="common">Agaric fungus</name>
    <name type="synonym">Agaricus chlorophos</name>
    <dbReference type="NCBI Taxonomy" id="658473"/>
    <lineage>
        <taxon>Eukaryota</taxon>
        <taxon>Fungi</taxon>
        <taxon>Dikarya</taxon>
        <taxon>Basidiomycota</taxon>
        <taxon>Agaricomycotina</taxon>
        <taxon>Agaricomycetes</taxon>
        <taxon>Agaricomycetidae</taxon>
        <taxon>Agaricales</taxon>
        <taxon>Marasmiineae</taxon>
        <taxon>Mycenaceae</taxon>
        <taxon>Mycena</taxon>
    </lineage>
</organism>
<evidence type="ECO:0000313" key="4">
    <source>
        <dbReference type="EMBL" id="GAT47579.1"/>
    </source>
</evidence>
<evidence type="ECO:0000256" key="2">
    <source>
        <dbReference type="SAM" id="Phobius"/>
    </source>
</evidence>
<feature type="transmembrane region" description="Helical" evidence="2">
    <location>
        <begin position="258"/>
        <end position="279"/>
    </location>
</feature>
<feature type="transmembrane region" description="Helical" evidence="2">
    <location>
        <begin position="21"/>
        <end position="43"/>
    </location>
</feature>
<feature type="transmembrane region" description="Helical" evidence="2">
    <location>
        <begin position="229"/>
        <end position="252"/>
    </location>
</feature>
<accession>A0ABQ0L8U1</accession>
<gene>
    <name evidence="4" type="ORF">MCHLO_05036</name>
</gene>
<proteinExistence type="predicted"/>
<feature type="transmembrane region" description="Helical" evidence="2">
    <location>
        <begin position="187"/>
        <end position="208"/>
    </location>
</feature>
<feature type="compositionally biased region" description="Polar residues" evidence="1">
    <location>
        <begin position="329"/>
        <end position="341"/>
    </location>
</feature>
<feature type="transmembrane region" description="Helical" evidence="2">
    <location>
        <begin position="55"/>
        <end position="79"/>
    </location>
</feature>
<evidence type="ECO:0000256" key="1">
    <source>
        <dbReference type="SAM" id="MobiDB-lite"/>
    </source>
</evidence>
<feature type="domain" description="DUF6534" evidence="3">
    <location>
        <begin position="197"/>
        <end position="283"/>
    </location>
</feature>
<keyword evidence="2" id="KW-1133">Transmembrane helix</keyword>
<feature type="region of interest" description="Disordered" evidence="1">
    <location>
        <begin position="329"/>
        <end position="360"/>
    </location>
</feature>
<dbReference type="Proteomes" id="UP000815677">
    <property type="component" value="Unassembled WGS sequence"/>
</dbReference>
<evidence type="ECO:0000259" key="3">
    <source>
        <dbReference type="Pfam" id="PF20152"/>
    </source>
</evidence>
<dbReference type="InterPro" id="IPR045339">
    <property type="entry name" value="DUF6534"/>
</dbReference>
<keyword evidence="5" id="KW-1185">Reference proteome</keyword>
<dbReference type="PANTHER" id="PTHR40465">
    <property type="entry name" value="CHROMOSOME 1, WHOLE GENOME SHOTGUN SEQUENCE"/>
    <property type="match status" value="1"/>
</dbReference>
<name>A0ABQ0L8U1_MYCCL</name>
<protein>
    <recommendedName>
        <fullName evidence="3">DUF6534 domain-containing protein</fullName>
    </recommendedName>
</protein>
<dbReference type="PANTHER" id="PTHR40465:SF1">
    <property type="entry name" value="DUF6534 DOMAIN-CONTAINING PROTEIN"/>
    <property type="match status" value="1"/>
</dbReference>
<dbReference type="Pfam" id="PF20152">
    <property type="entry name" value="DUF6534"/>
    <property type="match status" value="1"/>
</dbReference>
<feature type="transmembrane region" description="Helical" evidence="2">
    <location>
        <begin position="145"/>
        <end position="167"/>
    </location>
</feature>
<dbReference type="EMBL" id="DF843717">
    <property type="protein sequence ID" value="GAT47579.1"/>
    <property type="molecule type" value="Genomic_DNA"/>
</dbReference>
<sequence length="360" mass="39258">MAATPTPGGVQAILDKSLAPMICGAFICVFAFGIASVQFTHFLQTFPNSMYWNKAFVVFLWTAQLAYTICICQGTYAMAVEDFGNLEGLGVTPRGLNGAQILGGIIDHPIQVPAPLKLLACSMTDASRRWQIFFILQIFRATNRWLLCLCLALTAIILEVVALYICVDLLKTHSISVTFGLPLYHKLVLVLFFSDGALDLVNAAVLCWHLRVQRQAAFTKRTLALVDHLVVYTLQTGFTTSLVAFSAAIAYAIAPENFIWVIFYEMLPCSFLCALLANLNNRGSLRFTNGNTTSASIYTTTTGVTATSGSAGLQIKVAQNIVFARDPKTSGSATMASQWQDSEPEVEMSKMELQSGSQMV</sequence>
<keyword evidence="2" id="KW-0472">Membrane</keyword>
<reference evidence="4" key="1">
    <citation type="submission" date="2014-09" db="EMBL/GenBank/DDBJ databases">
        <title>Genome sequence of the luminous mushroom Mycena chlorophos for searching fungal bioluminescence genes.</title>
        <authorList>
            <person name="Tanaka Y."/>
            <person name="Kasuga D."/>
            <person name="Oba Y."/>
            <person name="Hase S."/>
            <person name="Sato K."/>
            <person name="Oba Y."/>
            <person name="Sakakibara Y."/>
        </authorList>
    </citation>
    <scope>NUCLEOTIDE SEQUENCE</scope>
</reference>